<dbReference type="Proteomes" id="UP000192578">
    <property type="component" value="Unassembled WGS sequence"/>
</dbReference>
<keyword evidence="7" id="KW-0206">Cytoskeleton</keyword>
<protein>
    <recommendedName>
        <fullName evidence="10">Twinfilin</fullName>
    </recommendedName>
</protein>
<evidence type="ECO:0000256" key="2">
    <source>
        <dbReference type="ARBA" id="ARBA00004544"/>
    </source>
</evidence>
<keyword evidence="5" id="KW-0677">Repeat</keyword>
<dbReference type="FunFam" id="3.40.20.10:FF:000042">
    <property type="entry name" value="Actin depolymerizing protein"/>
    <property type="match status" value="1"/>
</dbReference>
<gene>
    <name evidence="13" type="ORF">BV898_02245</name>
</gene>
<evidence type="ECO:0000256" key="7">
    <source>
        <dbReference type="ARBA" id="ARBA00023212"/>
    </source>
</evidence>
<dbReference type="OrthoDB" id="10006997at2759"/>
<dbReference type="SMART" id="SM00102">
    <property type="entry name" value="ADF"/>
    <property type="match status" value="2"/>
</dbReference>
<evidence type="ECO:0000256" key="8">
    <source>
        <dbReference type="ARBA" id="ARBA00038532"/>
    </source>
</evidence>
<dbReference type="PROSITE" id="PS51263">
    <property type="entry name" value="ADF_H"/>
    <property type="match status" value="2"/>
</dbReference>
<evidence type="ECO:0000259" key="12">
    <source>
        <dbReference type="PROSITE" id="PS51263"/>
    </source>
</evidence>
<dbReference type="GO" id="GO:0003785">
    <property type="term" value="F:actin monomer binding"/>
    <property type="evidence" value="ECO:0007669"/>
    <property type="project" value="TreeGrafter"/>
</dbReference>
<reference evidence="14" key="1">
    <citation type="submission" date="2017-01" db="EMBL/GenBank/DDBJ databases">
        <title>Comparative genomics of anhydrobiosis in the tardigrade Hypsibius dujardini.</title>
        <authorList>
            <person name="Yoshida Y."/>
            <person name="Koutsovoulos G."/>
            <person name="Laetsch D."/>
            <person name="Stevens L."/>
            <person name="Kumar S."/>
            <person name="Horikawa D."/>
            <person name="Ishino K."/>
            <person name="Komine S."/>
            <person name="Tomita M."/>
            <person name="Blaxter M."/>
            <person name="Arakawa K."/>
        </authorList>
    </citation>
    <scope>NUCLEOTIDE SEQUENCE [LARGE SCALE GENOMIC DNA]</scope>
    <source>
        <strain evidence="14">Z151</strain>
    </source>
</reference>
<dbReference type="InterPro" id="IPR029006">
    <property type="entry name" value="ADF-H/Gelsolin-like_dom_sf"/>
</dbReference>
<organism evidence="13 14">
    <name type="scientific">Hypsibius exemplaris</name>
    <name type="common">Freshwater tardigrade</name>
    <dbReference type="NCBI Taxonomy" id="2072580"/>
    <lineage>
        <taxon>Eukaryota</taxon>
        <taxon>Metazoa</taxon>
        <taxon>Ecdysozoa</taxon>
        <taxon>Tardigrada</taxon>
        <taxon>Eutardigrada</taxon>
        <taxon>Parachela</taxon>
        <taxon>Hypsibioidea</taxon>
        <taxon>Hypsibiidae</taxon>
        <taxon>Hypsibius</taxon>
    </lineage>
</organism>
<keyword evidence="14" id="KW-1185">Reference proteome</keyword>
<evidence type="ECO:0000313" key="13">
    <source>
        <dbReference type="EMBL" id="OQV23896.1"/>
    </source>
</evidence>
<comment type="subunit">
    <text evidence="8">Interacts with G-actin; ADP-actin form.</text>
</comment>
<dbReference type="AlphaFoldDB" id="A0A1W0X8M6"/>
<dbReference type="InterPro" id="IPR002108">
    <property type="entry name" value="ADF-H"/>
</dbReference>
<comment type="similarity">
    <text evidence="3">Belongs to the actin-binding proteins ADF family. Twinfilin subfamily.</text>
</comment>
<name>A0A1W0X8M6_HYPEX</name>
<feature type="domain" description="ADF-H" evidence="12">
    <location>
        <begin position="4"/>
        <end position="141"/>
    </location>
</feature>
<evidence type="ECO:0000256" key="1">
    <source>
        <dbReference type="ARBA" id="ARBA00004245"/>
    </source>
</evidence>
<dbReference type="CDD" id="cd11285">
    <property type="entry name" value="ADF_Twf-N_like"/>
    <property type="match status" value="1"/>
</dbReference>
<comment type="subcellular location">
    <subcellularLocation>
        <location evidence="2">Cytoplasm</location>
        <location evidence="2">Cell cortex</location>
    </subcellularLocation>
    <subcellularLocation>
        <location evidence="1">Cytoplasm</location>
        <location evidence="1">Cytoskeleton</location>
    </subcellularLocation>
</comment>
<feature type="region of interest" description="Disordered" evidence="11">
    <location>
        <begin position="323"/>
        <end position="343"/>
    </location>
</feature>
<feature type="domain" description="ADF-H" evidence="12">
    <location>
        <begin position="179"/>
        <end position="315"/>
    </location>
</feature>
<keyword evidence="4" id="KW-0963">Cytoplasm</keyword>
<evidence type="ECO:0000256" key="4">
    <source>
        <dbReference type="ARBA" id="ARBA00022490"/>
    </source>
</evidence>
<dbReference type="GO" id="GO:0005938">
    <property type="term" value="C:cell cortex"/>
    <property type="evidence" value="ECO:0007669"/>
    <property type="project" value="UniProtKB-SubCell"/>
</dbReference>
<dbReference type="EMBL" id="MTYJ01000009">
    <property type="protein sequence ID" value="OQV23896.1"/>
    <property type="molecule type" value="Genomic_DNA"/>
</dbReference>
<dbReference type="GO" id="GO:0051015">
    <property type="term" value="F:actin filament binding"/>
    <property type="evidence" value="ECO:0007669"/>
    <property type="project" value="TreeGrafter"/>
</dbReference>
<dbReference type="Pfam" id="PF00241">
    <property type="entry name" value="Cofilin_ADF"/>
    <property type="match status" value="2"/>
</dbReference>
<evidence type="ECO:0000256" key="10">
    <source>
        <dbReference type="ARBA" id="ARBA00069496"/>
    </source>
</evidence>
<evidence type="ECO:0000256" key="6">
    <source>
        <dbReference type="ARBA" id="ARBA00023203"/>
    </source>
</evidence>
<dbReference type="GO" id="GO:0051016">
    <property type="term" value="P:barbed-end actin filament capping"/>
    <property type="evidence" value="ECO:0007669"/>
    <property type="project" value="TreeGrafter"/>
</dbReference>
<dbReference type="SUPFAM" id="SSF55753">
    <property type="entry name" value="Actin depolymerizing proteins"/>
    <property type="match status" value="2"/>
</dbReference>
<dbReference type="Gene3D" id="3.40.20.10">
    <property type="entry name" value="Severin"/>
    <property type="match status" value="2"/>
</dbReference>
<dbReference type="InterPro" id="IPR028458">
    <property type="entry name" value="Twinfilin"/>
</dbReference>
<accession>A0A1W0X8M6</accession>
<comment type="function">
    <text evidence="9">Actin-binding protein involved in motile and morphological processes. Inhibits actin polymerization, likely by sequestering G-actin.</text>
</comment>
<evidence type="ECO:0000313" key="14">
    <source>
        <dbReference type="Proteomes" id="UP000192578"/>
    </source>
</evidence>
<dbReference type="GO" id="GO:0010591">
    <property type="term" value="P:regulation of lamellipodium assembly"/>
    <property type="evidence" value="ECO:0007669"/>
    <property type="project" value="TreeGrafter"/>
</dbReference>
<proteinExistence type="inferred from homology"/>
<dbReference type="GO" id="GO:0005884">
    <property type="term" value="C:actin filament"/>
    <property type="evidence" value="ECO:0007669"/>
    <property type="project" value="TreeGrafter"/>
</dbReference>
<comment type="caution">
    <text evidence="13">The sequence shown here is derived from an EMBL/GenBank/DDBJ whole genome shotgun (WGS) entry which is preliminary data.</text>
</comment>
<dbReference type="PANTHER" id="PTHR13759">
    <property type="entry name" value="TWINFILIN"/>
    <property type="match status" value="1"/>
</dbReference>
<dbReference type="GO" id="GO:0030042">
    <property type="term" value="P:actin filament depolymerization"/>
    <property type="evidence" value="ECO:0007669"/>
    <property type="project" value="TreeGrafter"/>
</dbReference>
<evidence type="ECO:0000256" key="9">
    <source>
        <dbReference type="ARBA" id="ARBA00056419"/>
    </source>
</evidence>
<dbReference type="CDD" id="cd11284">
    <property type="entry name" value="ADF_Twf-C_like"/>
    <property type="match status" value="1"/>
</dbReference>
<dbReference type="PANTHER" id="PTHR13759:SF1">
    <property type="entry name" value="TWINFILIN"/>
    <property type="match status" value="1"/>
</dbReference>
<evidence type="ECO:0000256" key="11">
    <source>
        <dbReference type="SAM" id="MobiDB-lite"/>
    </source>
</evidence>
<dbReference type="GO" id="GO:0010976">
    <property type="term" value="P:positive regulation of neuron projection development"/>
    <property type="evidence" value="ECO:0007669"/>
    <property type="project" value="TreeGrafter"/>
</dbReference>
<evidence type="ECO:0000256" key="5">
    <source>
        <dbReference type="ARBA" id="ARBA00022737"/>
    </source>
</evidence>
<dbReference type="GO" id="GO:0030016">
    <property type="term" value="C:myofibril"/>
    <property type="evidence" value="ECO:0007669"/>
    <property type="project" value="TreeGrafter"/>
</dbReference>
<evidence type="ECO:0000256" key="3">
    <source>
        <dbReference type="ARBA" id="ARBA00009557"/>
    </source>
</evidence>
<sequence>MSHQSGIQGATSLLKSFSDARAANSHIRLLKVAIDNEQLVAVHHATATKSWQDDYENSMIPCLNQAEPCYIFFRLDSKNANGYEWLFISWIPDDASVRQKMLYASTRATLKREFGGTYIKDELSGTVPSDLSMAGYKRHVQTAGAPAPLTNAEQELSDIKKSQTGVEIGVDTKHQTISGVGFPVSSEAQHAIKDLKSGKVNIVLFSLDLTKEVVNLEAARKGHLQDLSRIITKEQGRYALVSYPHSYEGDHFDSLVFIYSMPSSGCSIKERMLYSSCKNPLIHTIEAELGVVISKRIETDDPSEINEEYIRDQIHPKIHLHQPLFAKPKGPPSRGNKRIAKPE</sequence>
<keyword evidence="6" id="KW-0009">Actin-binding</keyword>
<dbReference type="FunFam" id="3.40.20.10:FF:000007">
    <property type="entry name" value="Twinfilin-1 isoform 1"/>
    <property type="match status" value="1"/>
</dbReference>